<proteinExistence type="predicted"/>
<evidence type="ECO:0000313" key="2">
    <source>
        <dbReference type="Proteomes" id="UP000066661"/>
    </source>
</evidence>
<protein>
    <submittedName>
        <fullName evidence="1">Uncharacterized protein</fullName>
    </submittedName>
</protein>
<evidence type="ECO:0000313" key="1">
    <source>
        <dbReference type="EMBL" id="CUW35205.1"/>
    </source>
</evidence>
<dbReference type="AlphaFoldDB" id="A0A7U7KET3"/>
<accession>A0A7U7KET3</accession>
<reference evidence="1 2" key="1">
    <citation type="submission" date="2015-12" db="EMBL/GenBank/DDBJ databases">
        <authorList>
            <person name="Wibberg D."/>
        </authorList>
    </citation>
    <scope>NUCLEOTIDE SEQUENCE [LARGE SCALE GENOMIC DNA]</scope>
    <source>
        <strain evidence="1">R2091</strain>
    </source>
</reference>
<gene>
    <name evidence="1" type="ORF">ABR2091_1803</name>
</gene>
<name>A0A7U7KET3_ACIBA</name>
<sequence>MKNNVSLGLMKQFIWAYPQVMFDSITIDTTQAPNGFFVENTLYSPISDNTPYPPDIYL</sequence>
<dbReference type="Proteomes" id="UP000066661">
    <property type="component" value="Chromosome I"/>
</dbReference>
<dbReference type="EMBL" id="LN997846">
    <property type="protein sequence ID" value="CUW35205.1"/>
    <property type="molecule type" value="Genomic_DNA"/>
</dbReference>
<organism evidence="1 2">
    <name type="scientific">Acinetobacter baumannii</name>
    <dbReference type="NCBI Taxonomy" id="470"/>
    <lineage>
        <taxon>Bacteria</taxon>
        <taxon>Pseudomonadati</taxon>
        <taxon>Pseudomonadota</taxon>
        <taxon>Gammaproteobacteria</taxon>
        <taxon>Moraxellales</taxon>
        <taxon>Moraxellaceae</taxon>
        <taxon>Acinetobacter</taxon>
        <taxon>Acinetobacter calcoaceticus/baumannii complex</taxon>
    </lineage>
</organism>